<sequence>MSNPQGSVTTSTASDSCISSLASSVHSGRIVVGTSTGRDTGSPSSSNRSGSFGIPMTKIKRDSYSTEFRECLVETDSQNKARLSRGRSTLRLTSLRHDKVGYYGRQKQEQLLQESVERLCFNLNPKDPCGTTSAGTPGPTPKCELVLVGGTSGTGKTALAKQVETKLPKGACFIMGKCDLNASDEPYSAISDACETLCEHLLNKSAPDQGQLASKAREMLLDQLGLQVMGHLWGLIPSLYKLVAETHTQANPNDSDYDDKDKEMPHSVIQEVKFENETLSSGESSMGATAKRQQMNYAFRVLIRVFSSCYRPLVICIDDLQWSDSATLELIELLLTDVEHNRLLIIGCYRSEHVQDDDQLSQAIQKFQGLKPTVQVSEIELQNLSVQDCASILVDLLSMQGDEDKIEELAAVCHKRTMGNVNFLLQFTTMLHETRLIDYHLGLMRWVWDSQHIETETDAADNVIVVLEKRMDQLDQELRHFLSVASSIGATSSLRILELAWDTAKKLNPAKDETSDFSACIDSSVFGNFIELCGDDKYKFVHDKIQEAAAGLWSQEERQKEQVAIGMRLLSELTVDEQHAHVFLIRDLLDKNQHPNAVEAETIVRINWMASERARSLSAFKSSLVYAKKGISLLTPNAWETNYATALALYTLASEAAGFLGHKVLMEELSETVLNRPECPLLDKVRIYTAKIDTMANEGSPESVQNAIDLIVDLLNQLGCKVPKMLTLSVISTMFHFKKNVPTEGELRALPRLSDREKMEAMHLLYRLQGYGYITRQIMLSLWAAFKVGKITLKDGRHPVSSLSFPCVGFAMTSLFSDFQKGELYAKHAEALIDMEEDKSKEGRMTVSCLPSFVYTRPVQSVGKKLIQGYKTDMQAGDSESAMYCLSHHCYMGFLTSRSLDYLEADCHKFLAQASQLQIFNAIFFLAPLAELVSALTGSRLGIETYLDGKSSPMFTDHLDLFHTVSHAYLGRYQEAADLFIRRGNAYDGVYPAMPIRTWDKFLAGVCLYDAARSTGRRKYLKQANIVRKTIHSWLKKGNPNANHHACLLDAEYYRLRKKTAKASKFYENAAIMAGRAGLLHDAAFTEERYAYHLMESSALSKEEAGYRLKKAVMLYTEWGASEKVRLLEDRFPEFLRRDGVSAPFRTME</sequence>
<protein>
    <submittedName>
        <fullName evidence="3">Transcriptional regulator</fullName>
    </submittedName>
</protein>
<dbReference type="Proteomes" id="UP001153069">
    <property type="component" value="Unassembled WGS sequence"/>
</dbReference>
<keyword evidence="4" id="KW-1185">Reference proteome</keyword>
<dbReference type="InterPro" id="IPR053159">
    <property type="entry name" value="Hybrid_Histidine_Kinase"/>
</dbReference>
<dbReference type="SUPFAM" id="SSF52540">
    <property type="entry name" value="P-loop containing nucleoside triphosphate hydrolases"/>
    <property type="match status" value="1"/>
</dbReference>
<organism evidence="3 4">
    <name type="scientific">Seminavis robusta</name>
    <dbReference type="NCBI Taxonomy" id="568900"/>
    <lineage>
        <taxon>Eukaryota</taxon>
        <taxon>Sar</taxon>
        <taxon>Stramenopiles</taxon>
        <taxon>Ochrophyta</taxon>
        <taxon>Bacillariophyta</taxon>
        <taxon>Bacillariophyceae</taxon>
        <taxon>Bacillariophycidae</taxon>
        <taxon>Naviculales</taxon>
        <taxon>Naviculaceae</taxon>
        <taxon>Seminavis</taxon>
    </lineage>
</organism>
<feature type="compositionally biased region" description="Low complexity" evidence="1">
    <location>
        <begin position="41"/>
        <end position="53"/>
    </location>
</feature>
<dbReference type="InterPro" id="IPR041664">
    <property type="entry name" value="AAA_16"/>
</dbReference>
<dbReference type="OrthoDB" id="60033at2759"/>
<evidence type="ECO:0000313" key="3">
    <source>
        <dbReference type="EMBL" id="CAB9519757.1"/>
    </source>
</evidence>
<dbReference type="EMBL" id="CAICTM010001041">
    <property type="protein sequence ID" value="CAB9519757.1"/>
    <property type="molecule type" value="Genomic_DNA"/>
</dbReference>
<reference evidence="3" key="1">
    <citation type="submission" date="2020-06" db="EMBL/GenBank/DDBJ databases">
        <authorList>
            <consortium name="Plant Systems Biology data submission"/>
        </authorList>
    </citation>
    <scope>NUCLEOTIDE SEQUENCE</scope>
    <source>
        <strain evidence="3">D6</strain>
    </source>
</reference>
<proteinExistence type="predicted"/>
<name>A0A9N8EE29_9STRA</name>
<evidence type="ECO:0000313" key="4">
    <source>
        <dbReference type="Proteomes" id="UP001153069"/>
    </source>
</evidence>
<dbReference type="PANTHER" id="PTHR43642:SF1">
    <property type="entry name" value="HYBRID SIGNAL TRANSDUCTION HISTIDINE KINASE G"/>
    <property type="match status" value="1"/>
</dbReference>
<dbReference type="Gene3D" id="3.40.50.300">
    <property type="entry name" value="P-loop containing nucleotide triphosphate hydrolases"/>
    <property type="match status" value="1"/>
</dbReference>
<dbReference type="AlphaFoldDB" id="A0A9N8EE29"/>
<evidence type="ECO:0000259" key="2">
    <source>
        <dbReference type="Pfam" id="PF13191"/>
    </source>
</evidence>
<gene>
    <name evidence="3" type="ORF">SEMRO_1043_G234840.1</name>
</gene>
<evidence type="ECO:0000256" key="1">
    <source>
        <dbReference type="SAM" id="MobiDB-lite"/>
    </source>
</evidence>
<dbReference type="InterPro" id="IPR027417">
    <property type="entry name" value="P-loop_NTPase"/>
</dbReference>
<feature type="domain" description="Orc1-like AAA ATPase" evidence="2">
    <location>
        <begin position="141"/>
        <end position="346"/>
    </location>
</feature>
<accession>A0A9N8EE29</accession>
<dbReference type="Pfam" id="PF13191">
    <property type="entry name" value="AAA_16"/>
    <property type="match status" value="1"/>
</dbReference>
<dbReference type="PANTHER" id="PTHR43642">
    <property type="entry name" value="HYBRID SIGNAL TRANSDUCTION HISTIDINE KINASE G"/>
    <property type="match status" value="1"/>
</dbReference>
<feature type="region of interest" description="Disordered" evidence="1">
    <location>
        <begin position="32"/>
        <end position="56"/>
    </location>
</feature>
<comment type="caution">
    <text evidence="3">The sequence shown here is derived from an EMBL/GenBank/DDBJ whole genome shotgun (WGS) entry which is preliminary data.</text>
</comment>